<gene>
    <name evidence="2" type="ORF">LCGC14_1144890</name>
</gene>
<reference evidence="2" key="1">
    <citation type="journal article" date="2015" name="Nature">
        <title>Complex archaea that bridge the gap between prokaryotes and eukaryotes.</title>
        <authorList>
            <person name="Spang A."/>
            <person name="Saw J.H."/>
            <person name="Jorgensen S.L."/>
            <person name="Zaremba-Niedzwiedzka K."/>
            <person name="Martijn J."/>
            <person name="Lind A.E."/>
            <person name="van Eijk R."/>
            <person name="Schleper C."/>
            <person name="Guy L."/>
            <person name="Ettema T.J."/>
        </authorList>
    </citation>
    <scope>NUCLEOTIDE SEQUENCE</scope>
</reference>
<evidence type="ECO:0000256" key="1">
    <source>
        <dbReference type="SAM" id="MobiDB-lite"/>
    </source>
</evidence>
<protein>
    <recommendedName>
        <fullName evidence="3">Portal protein</fullName>
    </recommendedName>
</protein>
<accession>A0A0F9MKC4</accession>
<dbReference type="AlphaFoldDB" id="A0A0F9MKC4"/>
<organism evidence="2">
    <name type="scientific">marine sediment metagenome</name>
    <dbReference type="NCBI Taxonomy" id="412755"/>
    <lineage>
        <taxon>unclassified sequences</taxon>
        <taxon>metagenomes</taxon>
        <taxon>ecological metagenomes</taxon>
    </lineage>
</organism>
<proteinExistence type="predicted"/>
<name>A0A0F9MKC4_9ZZZZ</name>
<sequence>MPELRLPPSATEARRLHTEFQKTWAPTFQRDQRMRDLVNRKNRVELLPVTLDLNVEPVELHTGRAGSLIDHAQTFVGSLPSLSIEPLDLTTEARRLTEQTERAFKALFFKQLVATGFWSNAGRGSLLTGRTVLTCLPLPSVWTTQEGFPVRQKGQRAQSYINEVNQWKRDSGKEPIIIQSIPPDRVLLKLDSNDKVLIALETKALSADLIAEALDSGIVKGLLANKSIKWHDQLEVLQYIDDTNVAYYLISTNPLRPEMVKDHHQSQGYTKLASWAHGLGKCPVVFVPGVKTDEREYELRFKPFLADAEEDLLIYDFLMSRLATMVKAYYFPSFIWKLGRPSNEFQNQDRPEEEINIGGTTVEYSDEEIKALSMPENLPDATLLQQQLDELIQRNTLEDVLFGKVQGDTAAFAIRLRINVAKQALVPTVKHLAIGLTEIYDLVTRAVEYLDEEVVIDGEEVTPAMAIAARGRISVSVDPRLPGEEGIDLQKAAMATNLRLPESWIWETILGIDDPATLSLLRDVQELEELPEVKERLLKEALEMLQVRIEDEETVAILDVLDRFGDQLDPEVVAALQALATGQTAGEAGAGPPPPPPGVASPEGSPPGGSNQAVGGGRGLGTVNRPTPSNIETGEAGVGSEELP</sequence>
<comment type="caution">
    <text evidence="2">The sequence shown here is derived from an EMBL/GenBank/DDBJ whole genome shotgun (WGS) entry which is preliminary data.</text>
</comment>
<evidence type="ECO:0000313" key="2">
    <source>
        <dbReference type="EMBL" id="KKM99741.1"/>
    </source>
</evidence>
<dbReference type="EMBL" id="LAZR01005462">
    <property type="protein sequence ID" value="KKM99741.1"/>
    <property type="molecule type" value="Genomic_DNA"/>
</dbReference>
<feature type="region of interest" description="Disordered" evidence="1">
    <location>
        <begin position="583"/>
        <end position="644"/>
    </location>
</feature>
<evidence type="ECO:0008006" key="3">
    <source>
        <dbReference type="Google" id="ProtNLM"/>
    </source>
</evidence>